<name>X1I5L0_9ZZZZ</name>
<dbReference type="AlphaFoldDB" id="X1I5L0"/>
<gene>
    <name evidence="1" type="ORF">S03H2_62491</name>
</gene>
<proteinExistence type="predicted"/>
<dbReference type="InterPro" id="IPR029475">
    <property type="entry name" value="DUF6807"/>
</dbReference>
<reference evidence="1" key="1">
    <citation type="journal article" date="2014" name="Front. Microbiol.">
        <title>High frequency of phylogenetically diverse reductive dehalogenase-homologous genes in deep subseafloor sedimentary metagenomes.</title>
        <authorList>
            <person name="Kawai M."/>
            <person name="Futagami T."/>
            <person name="Toyoda A."/>
            <person name="Takaki Y."/>
            <person name="Nishi S."/>
            <person name="Hori S."/>
            <person name="Arai W."/>
            <person name="Tsubouchi T."/>
            <person name="Morono Y."/>
            <person name="Uchiyama I."/>
            <person name="Ito T."/>
            <person name="Fujiyama A."/>
            <person name="Inagaki F."/>
            <person name="Takami H."/>
        </authorList>
    </citation>
    <scope>NUCLEOTIDE SEQUENCE</scope>
    <source>
        <strain evidence="1">Expedition CK06-06</strain>
    </source>
</reference>
<accession>X1I5L0</accession>
<sequence length="232" mass="26387">FIIDLKYHPPDKPVVLSEKRSIKVSAPDKQGRYIIDWFSTFKAGETDVVLDRTPIPGEKDGKSWGGYAGLSVRIAEHLRNWEVVDSEGRKGLESHGKKARWVDFSGETAEGKIGGVTVFDESDNKRYPSPWSVIMNPKVPFGYFSPAFLFDKPYELEAGKELCLRYGILIHPGRANRNYLELEWKNFQALKRIGKTKNRIESIDKQLGTSIDVSHWTRETPFGEAIKDLKNS</sequence>
<evidence type="ECO:0000313" key="1">
    <source>
        <dbReference type="EMBL" id="GAH77696.1"/>
    </source>
</evidence>
<organism evidence="1">
    <name type="scientific">marine sediment metagenome</name>
    <dbReference type="NCBI Taxonomy" id="412755"/>
    <lineage>
        <taxon>unclassified sequences</taxon>
        <taxon>metagenomes</taxon>
        <taxon>ecological metagenomes</taxon>
    </lineage>
</organism>
<dbReference type="EMBL" id="BARU01040422">
    <property type="protein sequence ID" value="GAH77696.1"/>
    <property type="molecule type" value="Genomic_DNA"/>
</dbReference>
<dbReference type="Pfam" id="PF14100">
    <property type="entry name" value="DUF6807"/>
    <property type="match status" value="1"/>
</dbReference>
<feature type="non-terminal residue" evidence="1">
    <location>
        <position position="232"/>
    </location>
</feature>
<comment type="caution">
    <text evidence="1">The sequence shown here is derived from an EMBL/GenBank/DDBJ whole genome shotgun (WGS) entry which is preliminary data.</text>
</comment>
<protein>
    <submittedName>
        <fullName evidence="1">Uncharacterized protein</fullName>
    </submittedName>
</protein>
<feature type="non-terminal residue" evidence="1">
    <location>
        <position position="1"/>
    </location>
</feature>